<keyword evidence="1" id="KW-0472">Membrane</keyword>
<evidence type="ECO:0000313" key="2">
    <source>
        <dbReference type="EMBL" id="RDB37211.1"/>
    </source>
</evidence>
<dbReference type="EMBL" id="QOVW01000005">
    <property type="protein sequence ID" value="RDB37211.1"/>
    <property type="molecule type" value="Genomic_DNA"/>
</dbReference>
<organism evidence="2 3">
    <name type="scientific">Spirobacillus cienkowskii</name>
    <dbReference type="NCBI Taxonomy" id="495820"/>
    <lineage>
        <taxon>Bacteria</taxon>
        <taxon>Pseudomonadati</taxon>
        <taxon>Bdellovibrionota</taxon>
        <taxon>Oligoflexia</taxon>
        <taxon>Silvanigrellales</taxon>
        <taxon>Spirobacillus</taxon>
    </lineage>
</organism>
<evidence type="ECO:0000256" key="1">
    <source>
        <dbReference type="SAM" id="Phobius"/>
    </source>
</evidence>
<sequence>MNTTQNSAKKILKKFNLIFFIDSEKTYHFKFKYIYVKIFIIFVFTLLLSAIVSIVISVKVINKNIELENYIVEFKKNILKSYFTKGFYKEDKKRNSESMMEETISKPQTQVSISEKNSKDIKYIENSGIKIENHKVVQDTNSTKISFSFSNSNHEKNSILGAVCAVIIGLDEAGNKKIIKIPDNLIVNSQNIPSSCLGGELVRFSRLRPTEFNIDFGKNNFKIEKVNIYFSFTDTPGVVVNSF</sequence>
<feature type="transmembrane region" description="Helical" evidence="1">
    <location>
        <begin position="34"/>
        <end position="56"/>
    </location>
</feature>
<protein>
    <submittedName>
        <fullName evidence="2">Uncharacterized protein</fullName>
    </submittedName>
</protein>
<keyword evidence="1" id="KW-1133">Transmembrane helix</keyword>
<proteinExistence type="predicted"/>
<reference evidence="2" key="1">
    <citation type="submission" date="2018-04" db="EMBL/GenBank/DDBJ databases">
        <title>Draft genome sequence of the Candidatus Spirobacillus cienkowskii, a pathogen of freshwater Daphnia species, reconstructed from hemolymph metagenomic reads.</title>
        <authorList>
            <person name="Bresciani L."/>
            <person name="Lemos L.N."/>
            <person name="Wale N."/>
            <person name="Lin J.Y."/>
            <person name="Fernandes G.R."/>
            <person name="Duffy M.A."/>
            <person name="Rodrigues J.M."/>
        </authorList>
    </citation>
    <scope>NUCLEOTIDE SEQUENCE [LARGE SCALE GENOMIC DNA]</scope>
    <source>
        <strain evidence="2">Binning01</strain>
    </source>
</reference>
<accession>A0A369KRE7</accession>
<comment type="caution">
    <text evidence="2">The sequence shown here is derived from an EMBL/GenBank/DDBJ whole genome shotgun (WGS) entry which is preliminary data.</text>
</comment>
<keyword evidence="3" id="KW-1185">Reference proteome</keyword>
<keyword evidence="1" id="KW-0812">Transmembrane</keyword>
<name>A0A369KRE7_9BACT</name>
<dbReference type="AlphaFoldDB" id="A0A369KRE7"/>
<gene>
    <name evidence="2" type="ORF">DCC88_01245</name>
</gene>
<evidence type="ECO:0000313" key="3">
    <source>
        <dbReference type="Proteomes" id="UP000253934"/>
    </source>
</evidence>
<dbReference type="Proteomes" id="UP000253934">
    <property type="component" value="Unassembled WGS sequence"/>
</dbReference>